<feature type="transmembrane region" description="Helical" evidence="2">
    <location>
        <begin position="53"/>
        <end position="72"/>
    </location>
</feature>
<feature type="region of interest" description="Disordered" evidence="1">
    <location>
        <begin position="304"/>
        <end position="349"/>
    </location>
</feature>
<feature type="transmembrane region" description="Helical" evidence="2">
    <location>
        <begin position="128"/>
        <end position="145"/>
    </location>
</feature>
<evidence type="ECO:0000256" key="2">
    <source>
        <dbReference type="SAM" id="Phobius"/>
    </source>
</evidence>
<organism evidence="3 4">
    <name type="scientific">Psilocybe cf. subviscida</name>
    <dbReference type="NCBI Taxonomy" id="2480587"/>
    <lineage>
        <taxon>Eukaryota</taxon>
        <taxon>Fungi</taxon>
        <taxon>Dikarya</taxon>
        <taxon>Basidiomycota</taxon>
        <taxon>Agaricomycotina</taxon>
        <taxon>Agaricomycetes</taxon>
        <taxon>Agaricomycetidae</taxon>
        <taxon>Agaricales</taxon>
        <taxon>Agaricineae</taxon>
        <taxon>Strophariaceae</taxon>
        <taxon>Psilocybe</taxon>
    </lineage>
</organism>
<feature type="transmembrane region" description="Helical" evidence="2">
    <location>
        <begin position="241"/>
        <end position="259"/>
    </location>
</feature>
<name>A0A8H5BC65_9AGAR</name>
<evidence type="ECO:0000313" key="4">
    <source>
        <dbReference type="Proteomes" id="UP000567179"/>
    </source>
</evidence>
<dbReference type="Proteomes" id="UP000567179">
    <property type="component" value="Unassembled WGS sequence"/>
</dbReference>
<reference evidence="3 4" key="1">
    <citation type="journal article" date="2020" name="ISME J.">
        <title>Uncovering the hidden diversity of litter-decomposition mechanisms in mushroom-forming fungi.</title>
        <authorList>
            <person name="Floudas D."/>
            <person name="Bentzer J."/>
            <person name="Ahren D."/>
            <person name="Johansson T."/>
            <person name="Persson P."/>
            <person name="Tunlid A."/>
        </authorList>
    </citation>
    <scope>NUCLEOTIDE SEQUENCE [LARGE SCALE GENOMIC DNA]</scope>
    <source>
        <strain evidence="3 4">CBS 101986</strain>
    </source>
</reference>
<feature type="compositionally biased region" description="Basic and acidic residues" evidence="1">
    <location>
        <begin position="335"/>
        <end position="349"/>
    </location>
</feature>
<accession>A0A8H5BC65</accession>
<feature type="transmembrane region" description="Helical" evidence="2">
    <location>
        <begin position="12"/>
        <end position="32"/>
    </location>
</feature>
<keyword evidence="2" id="KW-0812">Transmembrane</keyword>
<feature type="compositionally biased region" description="Basic and acidic residues" evidence="1">
    <location>
        <begin position="318"/>
        <end position="327"/>
    </location>
</feature>
<dbReference type="AlphaFoldDB" id="A0A8H5BC65"/>
<comment type="caution">
    <text evidence="3">The sequence shown here is derived from an EMBL/GenBank/DDBJ whole genome shotgun (WGS) entry which is preliminary data.</text>
</comment>
<feature type="transmembrane region" description="Helical" evidence="2">
    <location>
        <begin position="99"/>
        <end position="121"/>
    </location>
</feature>
<keyword evidence="2" id="KW-1133">Transmembrane helix</keyword>
<sequence>MGKSFPIDAAQVVGLFMESVFYGIFLVTFVHCMRVLLWADRRFKPLSLINKKMLIAALLMFTFATMDVGFHLRHNLEAFVYFNSDPIETFEKTSNWINVMKMACYVAQTFVGDAILIFRCWMVYNMNYLIIALPMLFWLGTAVYIEATLDTSSGKLLNSSSLVPFITSMLCLTLAANVTTTSLIVYKIWKVRGPLKHRGFAALPGSPLTKVVIVLIESGLLYTASIVILFGLYLASNNGQYGVSNAVVQIIGITFNLVITSVHRRDSHAYPTNRSHIGHIGHIGHRESNNAPLHMISIQTTVSRYPDSHGQVEGPDSESSHTRKREDNVEDVEVGSERTDVKRPEWIAR</sequence>
<dbReference type="EMBL" id="JAACJJ010000029">
    <property type="protein sequence ID" value="KAF5319748.1"/>
    <property type="molecule type" value="Genomic_DNA"/>
</dbReference>
<protein>
    <submittedName>
        <fullName evidence="3">Uncharacterized protein</fullName>
    </submittedName>
</protein>
<evidence type="ECO:0000256" key="1">
    <source>
        <dbReference type="SAM" id="MobiDB-lite"/>
    </source>
</evidence>
<feature type="transmembrane region" description="Helical" evidence="2">
    <location>
        <begin position="165"/>
        <end position="189"/>
    </location>
</feature>
<feature type="transmembrane region" description="Helical" evidence="2">
    <location>
        <begin position="210"/>
        <end position="235"/>
    </location>
</feature>
<keyword evidence="2" id="KW-0472">Membrane</keyword>
<proteinExistence type="predicted"/>
<evidence type="ECO:0000313" key="3">
    <source>
        <dbReference type="EMBL" id="KAF5319748.1"/>
    </source>
</evidence>
<dbReference type="OrthoDB" id="3357408at2759"/>
<gene>
    <name evidence="3" type="ORF">D9619_008456</name>
</gene>
<keyword evidence="4" id="KW-1185">Reference proteome</keyword>